<dbReference type="EMBL" id="LCCE01000049">
    <property type="protein sequence ID" value="KKS25024.1"/>
    <property type="molecule type" value="Genomic_DNA"/>
</dbReference>
<gene>
    <name evidence="2" type="ORF">UU84_C0049G0001</name>
</gene>
<dbReference type="Gene3D" id="6.10.250.3150">
    <property type="match status" value="1"/>
</dbReference>
<feature type="coiled-coil region" evidence="1">
    <location>
        <begin position="43"/>
        <end position="123"/>
    </location>
</feature>
<reference evidence="2 3" key="1">
    <citation type="journal article" date="2015" name="Nature">
        <title>rRNA introns, odd ribosomes, and small enigmatic genomes across a large radiation of phyla.</title>
        <authorList>
            <person name="Brown C.T."/>
            <person name="Hug L.A."/>
            <person name="Thomas B.C."/>
            <person name="Sharon I."/>
            <person name="Castelle C.J."/>
            <person name="Singh A."/>
            <person name="Wilkins M.J."/>
            <person name="Williams K.H."/>
            <person name="Banfield J.F."/>
        </authorList>
    </citation>
    <scope>NUCLEOTIDE SEQUENCE [LARGE SCALE GENOMIC DNA]</scope>
</reference>
<dbReference type="AlphaFoldDB" id="A0A0G0XJE7"/>
<name>A0A0G0XJE7_9BACT</name>
<accession>A0A0G0XJE7</accession>
<evidence type="ECO:0000313" key="3">
    <source>
        <dbReference type="Proteomes" id="UP000033859"/>
    </source>
</evidence>
<protein>
    <submittedName>
        <fullName evidence="2">NLP/P60 family protein</fullName>
    </submittedName>
</protein>
<proteinExistence type="predicted"/>
<feature type="non-terminal residue" evidence="2">
    <location>
        <position position="123"/>
    </location>
</feature>
<keyword evidence="1" id="KW-0175">Coiled coil</keyword>
<evidence type="ECO:0000313" key="2">
    <source>
        <dbReference type="EMBL" id="KKS25024.1"/>
    </source>
</evidence>
<sequence length="123" mass="14189">MNRLDQKNMLEIILTAENFSDYYNHLHTLSVLENNTSDILSELKNFKANLVATEQKLETEKKSLENFLTELDQKIGLLEERSYAKKNLLKESRNSEAKFSSLVAQLKAEQNTINADIVNLEKQ</sequence>
<comment type="caution">
    <text evidence="2">The sequence shown here is derived from an EMBL/GenBank/DDBJ whole genome shotgun (WGS) entry which is preliminary data.</text>
</comment>
<organism evidence="2 3">
    <name type="scientific">Candidatus Yanofskybacteria bacterium GW2011_GWC2_41_9</name>
    <dbReference type="NCBI Taxonomy" id="1619029"/>
    <lineage>
        <taxon>Bacteria</taxon>
        <taxon>Candidatus Yanofskyibacteriota</taxon>
    </lineage>
</organism>
<evidence type="ECO:0000256" key="1">
    <source>
        <dbReference type="SAM" id="Coils"/>
    </source>
</evidence>
<dbReference type="Proteomes" id="UP000033859">
    <property type="component" value="Unassembled WGS sequence"/>
</dbReference>